<keyword evidence="1" id="KW-0472">Membrane</keyword>
<accession>A0A5N7AB78</accession>
<protein>
    <submittedName>
        <fullName evidence="2">Uncharacterized protein</fullName>
    </submittedName>
</protein>
<evidence type="ECO:0000313" key="3">
    <source>
        <dbReference type="Proteomes" id="UP000326268"/>
    </source>
</evidence>
<keyword evidence="1" id="KW-1133">Transmembrane helix</keyword>
<dbReference type="Proteomes" id="UP000326268">
    <property type="component" value="Unassembled WGS sequence"/>
</dbReference>
<dbReference type="AlphaFoldDB" id="A0A5N7AB78"/>
<keyword evidence="3" id="KW-1185">Reference proteome</keyword>
<dbReference type="RefSeq" id="XP_031929669.1">
    <property type="nucleotide sequence ID" value="XM_032066238.1"/>
</dbReference>
<evidence type="ECO:0000256" key="1">
    <source>
        <dbReference type="SAM" id="Phobius"/>
    </source>
</evidence>
<sequence length="76" mass="8650">MSIATARKSTYYWPYQWLPLGSPTVDSKRSKGLTRSLSIAIAYSFLSDVFYLPRIYILPGLDSVSYIRALLTLLKD</sequence>
<keyword evidence="1" id="KW-0812">Transmembrane</keyword>
<organism evidence="2 3">
    <name type="scientific">Aspergillus caelatus</name>
    <dbReference type="NCBI Taxonomy" id="61420"/>
    <lineage>
        <taxon>Eukaryota</taxon>
        <taxon>Fungi</taxon>
        <taxon>Dikarya</taxon>
        <taxon>Ascomycota</taxon>
        <taxon>Pezizomycotina</taxon>
        <taxon>Eurotiomycetes</taxon>
        <taxon>Eurotiomycetidae</taxon>
        <taxon>Eurotiales</taxon>
        <taxon>Aspergillaceae</taxon>
        <taxon>Aspergillus</taxon>
        <taxon>Aspergillus subgen. Circumdati</taxon>
    </lineage>
</organism>
<dbReference type="GeneID" id="43650684"/>
<evidence type="ECO:0000313" key="2">
    <source>
        <dbReference type="EMBL" id="KAE8366588.1"/>
    </source>
</evidence>
<reference evidence="2 3" key="1">
    <citation type="submission" date="2019-04" db="EMBL/GenBank/DDBJ databases">
        <title>Friends and foes A comparative genomics studyof 23 Aspergillus species from section Flavi.</title>
        <authorList>
            <consortium name="DOE Joint Genome Institute"/>
            <person name="Kjaerbolling I."/>
            <person name="Vesth T."/>
            <person name="Frisvad J.C."/>
            <person name="Nybo J.L."/>
            <person name="Theobald S."/>
            <person name="Kildgaard S."/>
            <person name="Isbrandt T."/>
            <person name="Kuo A."/>
            <person name="Sato A."/>
            <person name="Lyhne E.K."/>
            <person name="Kogle M.E."/>
            <person name="Wiebenga A."/>
            <person name="Kun R.S."/>
            <person name="Lubbers R.J."/>
            <person name="Makela M.R."/>
            <person name="Barry K."/>
            <person name="Chovatia M."/>
            <person name="Clum A."/>
            <person name="Daum C."/>
            <person name="Haridas S."/>
            <person name="He G."/>
            <person name="LaButti K."/>
            <person name="Lipzen A."/>
            <person name="Mondo S."/>
            <person name="Riley R."/>
            <person name="Salamov A."/>
            <person name="Simmons B.A."/>
            <person name="Magnuson J.K."/>
            <person name="Henrissat B."/>
            <person name="Mortensen U.H."/>
            <person name="Larsen T.O."/>
            <person name="Devries R.P."/>
            <person name="Grigoriev I.V."/>
            <person name="Machida M."/>
            <person name="Baker S.E."/>
            <person name="Andersen M.R."/>
        </authorList>
    </citation>
    <scope>NUCLEOTIDE SEQUENCE [LARGE SCALE GENOMIC DNA]</scope>
    <source>
        <strain evidence="2 3">CBS 763.97</strain>
    </source>
</reference>
<name>A0A5N7AB78_9EURO</name>
<dbReference type="EMBL" id="ML737610">
    <property type="protein sequence ID" value="KAE8366588.1"/>
    <property type="molecule type" value="Genomic_DNA"/>
</dbReference>
<gene>
    <name evidence="2" type="ORF">BDV27DRAFT_125039</name>
</gene>
<feature type="transmembrane region" description="Helical" evidence="1">
    <location>
        <begin position="37"/>
        <end position="57"/>
    </location>
</feature>
<proteinExistence type="predicted"/>